<evidence type="ECO:0000256" key="2">
    <source>
        <dbReference type="SAM" id="MobiDB-lite"/>
    </source>
</evidence>
<feature type="compositionally biased region" description="Polar residues" evidence="2">
    <location>
        <begin position="115"/>
        <end position="138"/>
    </location>
</feature>
<dbReference type="VEuPathDB" id="VectorBase:AMAM007487"/>
<protein>
    <submittedName>
        <fullName evidence="3">Uncharacterized protein</fullName>
    </submittedName>
</protein>
<feature type="compositionally biased region" description="Polar residues" evidence="2">
    <location>
        <begin position="76"/>
        <end position="87"/>
    </location>
</feature>
<dbReference type="EnsemblMetazoa" id="AMAM007487-RA">
    <property type="protein sequence ID" value="AMAM007487-PA"/>
    <property type="gene ID" value="AMAM007487"/>
</dbReference>
<feature type="compositionally biased region" description="Polar residues" evidence="2">
    <location>
        <begin position="316"/>
        <end position="339"/>
    </location>
</feature>
<evidence type="ECO:0000313" key="4">
    <source>
        <dbReference type="Proteomes" id="UP000075901"/>
    </source>
</evidence>
<sequence>GQGNEEAEPNLPNGDVTEPDGDKPTRTADPLAKTRTNDGDGGLTPNACAPQLTVGTNTSAPPHIVDNVTAERQLLNIKNGSPTTTTYSDRHEHNESAGDQSTTTPVGEDRALGSSEETILTGSSKPAANLTVSESNAAEPTVNEPEQQQPPTIQEMGQQPSRAGTEQRSQTIARSKSSSPPHPPPRNQRSVSVLPVLDREPAAHLNTTVVTIVQDAAGDDTSDDRDVFYEATETIVPGSPNTQDERRADTSATGTPEPIRASLVLKLAEPDHRNQRESPQKKQVSFKLTQNGSDDVEVTSVDSSDVDSDSEERQPALQTSDTTTRTYSGNRCTAFSESNNPPPPPYGVSAFGCETGNNYIEFQYDHSAVSGDAKPVADGAVEKCAVKEQTAGVLIEDSVASLPDVVQPSNIEPTTFSTVEKINSEMKDLVNQESRYSAKLEEAEKRVKEANVKVYELQQKLDAVERDALLKEYNVERKF</sequence>
<keyword evidence="1" id="KW-0175">Coiled coil</keyword>
<accession>A0A182SII7</accession>
<feature type="region of interest" description="Disordered" evidence="2">
    <location>
        <begin position="1"/>
        <end position="199"/>
    </location>
</feature>
<organism evidence="3 4">
    <name type="scientific">Anopheles maculatus</name>
    <dbReference type="NCBI Taxonomy" id="74869"/>
    <lineage>
        <taxon>Eukaryota</taxon>
        <taxon>Metazoa</taxon>
        <taxon>Ecdysozoa</taxon>
        <taxon>Arthropoda</taxon>
        <taxon>Hexapoda</taxon>
        <taxon>Insecta</taxon>
        <taxon>Pterygota</taxon>
        <taxon>Neoptera</taxon>
        <taxon>Endopterygota</taxon>
        <taxon>Diptera</taxon>
        <taxon>Nematocera</taxon>
        <taxon>Culicoidea</taxon>
        <taxon>Culicidae</taxon>
        <taxon>Anophelinae</taxon>
        <taxon>Anopheles</taxon>
        <taxon>Anopheles maculatus group</taxon>
    </lineage>
</organism>
<reference evidence="4" key="1">
    <citation type="submission" date="2013-09" db="EMBL/GenBank/DDBJ databases">
        <title>The Genome Sequence of Anopheles maculatus species B.</title>
        <authorList>
            <consortium name="The Broad Institute Genomics Platform"/>
            <person name="Neafsey D.E."/>
            <person name="Besansky N."/>
            <person name="Howell P."/>
            <person name="Walton C."/>
            <person name="Young S.K."/>
            <person name="Zeng Q."/>
            <person name="Gargeya S."/>
            <person name="Fitzgerald M."/>
            <person name="Haas B."/>
            <person name="Abouelleil A."/>
            <person name="Allen A.W."/>
            <person name="Alvarado L."/>
            <person name="Arachchi H.M."/>
            <person name="Berlin A.M."/>
            <person name="Chapman S.B."/>
            <person name="Gainer-Dewar J."/>
            <person name="Goldberg J."/>
            <person name="Griggs A."/>
            <person name="Gujja S."/>
            <person name="Hansen M."/>
            <person name="Howarth C."/>
            <person name="Imamovic A."/>
            <person name="Ireland A."/>
            <person name="Larimer J."/>
            <person name="McCowan C."/>
            <person name="Murphy C."/>
            <person name="Pearson M."/>
            <person name="Poon T.W."/>
            <person name="Priest M."/>
            <person name="Roberts A."/>
            <person name="Saif S."/>
            <person name="Shea T."/>
            <person name="Sisk P."/>
            <person name="Sykes S."/>
            <person name="Wortman J."/>
            <person name="Nusbaum C."/>
            <person name="Birren B."/>
        </authorList>
    </citation>
    <scope>NUCLEOTIDE SEQUENCE [LARGE SCALE GENOMIC DNA]</scope>
    <source>
        <strain evidence="4">maculatus3</strain>
    </source>
</reference>
<dbReference type="Proteomes" id="UP000075901">
    <property type="component" value="Unassembled WGS sequence"/>
</dbReference>
<feature type="coiled-coil region" evidence="1">
    <location>
        <begin position="426"/>
        <end position="467"/>
    </location>
</feature>
<name>A0A182SII7_9DIPT</name>
<feature type="compositionally biased region" description="Polar residues" evidence="2">
    <location>
        <begin position="156"/>
        <end position="173"/>
    </location>
</feature>
<dbReference type="AlphaFoldDB" id="A0A182SII7"/>
<keyword evidence="4" id="KW-1185">Reference proteome</keyword>
<feature type="compositionally biased region" description="Basic and acidic residues" evidence="2">
    <location>
        <begin position="268"/>
        <end position="280"/>
    </location>
</feature>
<feature type="compositionally biased region" description="Low complexity" evidence="2">
    <location>
        <begin position="144"/>
        <end position="155"/>
    </location>
</feature>
<feature type="region of interest" description="Disordered" evidence="2">
    <location>
        <begin position="232"/>
        <end position="344"/>
    </location>
</feature>
<reference evidence="3" key="2">
    <citation type="submission" date="2020-05" db="UniProtKB">
        <authorList>
            <consortium name="EnsemblMetazoa"/>
        </authorList>
    </citation>
    <scope>IDENTIFICATION</scope>
    <source>
        <strain evidence="3">maculatus3</strain>
    </source>
</reference>
<evidence type="ECO:0000256" key="1">
    <source>
        <dbReference type="SAM" id="Coils"/>
    </source>
</evidence>
<evidence type="ECO:0000313" key="3">
    <source>
        <dbReference type="EnsemblMetazoa" id="AMAM007487-PA"/>
    </source>
</evidence>
<proteinExistence type="predicted"/>
<feature type="compositionally biased region" description="Polar residues" evidence="2">
    <location>
        <begin position="281"/>
        <end position="292"/>
    </location>
</feature>